<dbReference type="GO" id="GO:0003254">
    <property type="term" value="P:regulation of membrane depolarization"/>
    <property type="evidence" value="ECO:0007669"/>
    <property type="project" value="TreeGrafter"/>
</dbReference>
<reference evidence="3 4" key="1">
    <citation type="journal article" date="2011" name="Cell">
        <title>The monarch butterfly genome yields insights into long-distance migration.</title>
        <authorList>
            <person name="Zhan S."/>
            <person name="Merlin C."/>
            <person name="Boore J.L."/>
            <person name="Reppert S.M."/>
        </authorList>
    </citation>
    <scope>NUCLEOTIDE SEQUENCE [LARGE SCALE GENOMIC DNA]</scope>
    <source>
        <strain evidence="3">F-2</strain>
    </source>
</reference>
<dbReference type="Gene3D" id="1.10.287.630">
    <property type="entry name" value="Helix hairpin bin"/>
    <property type="match status" value="1"/>
</dbReference>
<dbReference type="InterPro" id="IPR000595">
    <property type="entry name" value="cNMP-bd_dom"/>
</dbReference>
<dbReference type="InterPro" id="IPR018490">
    <property type="entry name" value="cNMP-bd_dom_sf"/>
</dbReference>
<dbReference type="KEGG" id="dpl:KGM_202947"/>
<feature type="domain" description="Cyclic nucleotide-binding" evidence="2">
    <location>
        <begin position="215"/>
        <end position="263"/>
    </location>
</feature>
<dbReference type="PANTHER" id="PTHR45689:SF14">
    <property type="entry name" value="CYCLIC NUCLEOTIDE-GATED CATION CHANNEL SUBUNIT A-LIKE PROTEIN"/>
    <property type="match status" value="1"/>
</dbReference>
<keyword evidence="4" id="KW-1185">Reference proteome</keyword>
<keyword evidence="1" id="KW-1133">Transmembrane helix</keyword>
<feature type="transmembrane region" description="Helical" evidence="1">
    <location>
        <begin position="79"/>
        <end position="102"/>
    </location>
</feature>
<feature type="transmembrane region" description="Helical" evidence="1">
    <location>
        <begin position="114"/>
        <end position="138"/>
    </location>
</feature>
<sequence length="275" mass="32175">MFMFKLARLPSLRQKWLEMFQQLRFSYVASVAIAVVVRALLFFHWMTYIHYQVPAFFSHYYNRDSVWAKRFHMPIPSEAIFQVYTTSLYWVCGLCVGAGYFIPVDDYIIPDLLLSSTIGIIGLLFLIYSFTTLLRLFIYGQHEKYLYNGRLKDLEEYMKLKRIPKSLYRKVLLFLNYKFHGTYFNEEAILNTINEQIKQDINMHFCKKLVTNIPIFQDMPVAFVNTIIFNLTHALYMPGEIVVSCGENVNCLYMISSGTVSILNSVGKEVCLCSH</sequence>
<dbReference type="eggNOG" id="KOG0498">
    <property type="taxonomic scope" value="Eukaryota"/>
</dbReference>
<name>A0A212F7M7_DANPL</name>
<dbReference type="InterPro" id="IPR014710">
    <property type="entry name" value="RmlC-like_jellyroll"/>
</dbReference>
<protein>
    <submittedName>
        <fullName evidence="3">Potassium/sodium hyperpolarization-activated cyclic nucleotide-gated channel 4</fullName>
    </submittedName>
</protein>
<evidence type="ECO:0000256" key="1">
    <source>
        <dbReference type="SAM" id="Phobius"/>
    </source>
</evidence>
<dbReference type="GO" id="GO:0098855">
    <property type="term" value="C:HCN channel complex"/>
    <property type="evidence" value="ECO:0007669"/>
    <property type="project" value="TreeGrafter"/>
</dbReference>
<gene>
    <name evidence="3" type="ORF">KGM_202947</name>
</gene>
<dbReference type="AlphaFoldDB" id="A0A212F7M7"/>
<evidence type="ECO:0000313" key="4">
    <source>
        <dbReference type="Proteomes" id="UP000007151"/>
    </source>
</evidence>
<comment type="caution">
    <text evidence="3">The sequence shown here is derived from an EMBL/GenBank/DDBJ whole genome shotgun (WGS) entry which is preliminary data.</text>
</comment>
<feature type="transmembrane region" description="Helical" evidence="1">
    <location>
        <begin position="25"/>
        <end position="43"/>
    </location>
</feature>
<evidence type="ECO:0000313" key="3">
    <source>
        <dbReference type="EMBL" id="OWR49747.1"/>
    </source>
</evidence>
<dbReference type="SUPFAM" id="SSF51206">
    <property type="entry name" value="cAMP-binding domain-like"/>
    <property type="match status" value="1"/>
</dbReference>
<dbReference type="PANTHER" id="PTHR45689">
    <property type="entry name" value="I[[H]] CHANNEL, ISOFORM E"/>
    <property type="match status" value="1"/>
</dbReference>
<proteinExistence type="predicted"/>
<dbReference type="GO" id="GO:0035725">
    <property type="term" value="P:sodium ion transmembrane transport"/>
    <property type="evidence" value="ECO:0007669"/>
    <property type="project" value="TreeGrafter"/>
</dbReference>
<dbReference type="Proteomes" id="UP000007151">
    <property type="component" value="Unassembled WGS sequence"/>
</dbReference>
<dbReference type="InParanoid" id="A0A212F7M7"/>
<accession>A0A212F7M7</accession>
<organism evidence="3 4">
    <name type="scientific">Danaus plexippus plexippus</name>
    <dbReference type="NCBI Taxonomy" id="278856"/>
    <lineage>
        <taxon>Eukaryota</taxon>
        <taxon>Metazoa</taxon>
        <taxon>Ecdysozoa</taxon>
        <taxon>Arthropoda</taxon>
        <taxon>Hexapoda</taxon>
        <taxon>Insecta</taxon>
        <taxon>Pterygota</taxon>
        <taxon>Neoptera</taxon>
        <taxon>Endopterygota</taxon>
        <taxon>Lepidoptera</taxon>
        <taxon>Glossata</taxon>
        <taxon>Ditrysia</taxon>
        <taxon>Papilionoidea</taxon>
        <taxon>Nymphalidae</taxon>
        <taxon>Danainae</taxon>
        <taxon>Danaini</taxon>
        <taxon>Danaina</taxon>
        <taxon>Danaus</taxon>
        <taxon>Danaus</taxon>
    </lineage>
</organism>
<keyword evidence="1" id="KW-0812">Transmembrane</keyword>
<dbReference type="PROSITE" id="PS50042">
    <property type="entry name" value="CNMP_BINDING_3"/>
    <property type="match status" value="1"/>
</dbReference>
<evidence type="ECO:0000259" key="2">
    <source>
        <dbReference type="PROSITE" id="PS50042"/>
    </source>
</evidence>
<dbReference type="Gene3D" id="2.60.120.10">
    <property type="entry name" value="Jelly Rolls"/>
    <property type="match status" value="1"/>
</dbReference>
<dbReference type="EMBL" id="AGBW02009848">
    <property type="protein sequence ID" value="OWR49747.1"/>
    <property type="molecule type" value="Genomic_DNA"/>
</dbReference>
<dbReference type="GO" id="GO:0005249">
    <property type="term" value="F:voltage-gated potassium channel activity"/>
    <property type="evidence" value="ECO:0007669"/>
    <property type="project" value="TreeGrafter"/>
</dbReference>
<dbReference type="InterPro" id="IPR051413">
    <property type="entry name" value="K/Na_HCN_channel"/>
</dbReference>
<keyword evidence="1" id="KW-0472">Membrane</keyword>